<feature type="transmembrane region" description="Helical" evidence="2">
    <location>
        <begin position="1110"/>
        <end position="1135"/>
    </location>
</feature>
<feature type="region of interest" description="Disordered" evidence="1">
    <location>
        <begin position="975"/>
        <end position="1009"/>
    </location>
</feature>
<dbReference type="AlphaFoldDB" id="A0A2C6KPA4"/>
<evidence type="ECO:0000313" key="5">
    <source>
        <dbReference type="Proteomes" id="UP000221165"/>
    </source>
</evidence>
<feature type="region of interest" description="Disordered" evidence="1">
    <location>
        <begin position="141"/>
        <end position="170"/>
    </location>
</feature>
<feature type="domain" description="Mon2/Sec7/BIG1-like HUS" evidence="3">
    <location>
        <begin position="1076"/>
        <end position="1203"/>
    </location>
</feature>
<comment type="caution">
    <text evidence="4">The sequence shown here is derived from an EMBL/GenBank/DDBJ whole genome shotgun (WGS) entry which is preliminary data.</text>
</comment>
<feature type="compositionally biased region" description="Low complexity" evidence="1">
    <location>
        <begin position="631"/>
        <end position="640"/>
    </location>
</feature>
<evidence type="ECO:0000256" key="1">
    <source>
        <dbReference type="SAM" id="MobiDB-lite"/>
    </source>
</evidence>
<dbReference type="InterPro" id="IPR032691">
    <property type="entry name" value="Mon2/Sec7/BIG1-like_HUS"/>
</dbReference>
<feature type="region of interest" description="Disordered" evidence="1">
    <location>
        <begin position="241"/>
        <end position="267"/>
    </location>
</feature>
<dbReference type="Proteomes" id="UP000221165">
    <property type="component" value="Unassembled WGS sequence"/>
</dbReference>
<evidence type="ECO:0000259" key="3">
    <source>
        <dbReference type="Pfam" id="PF12783"/>
    </source>
</evidence>
<feature type="non-terminal residue" evidence="4">
    <location>
        <position position="1223"/>
    </location>
</feature>
<accession>A0A2C6KPA4</accession>
<keyword evidence="2" id="KW-0812">Transmembrane</keyword>
<feature type="compositionally biased region" description="Low complexity" evidence="1">
    <location>
        <begin position="400"/>
        <end position="412"/>
    </location>
</feature>
<feature type="compositionally biased region" description="Polar residues" evidence="1">
    <location>
        <begin position="641"/>
        <end position="671"/>
    </location>
</feature>
<feature type="region of interest" description="Disordered" evidence="1">
    <location>
        <begin position="105"/>
        <end position="126"/>
    </location>
</feature>
<dbReference type="GeneID" id="94430149"/>
<feature type="transmembrane region" description="Helical" evidence="2">
    <location>
        <begin position="1171"/>
        <end position="1192"/>
    </location>
</feature>
<reference evidence="4 5" key="1">
    <citation type="journal article" date="2017" name="Int. J. Parasitol.">
        <title>The genome of the protozoan parasite Cystoisospora suis and a reverse vaccinology approach to identify vaccine candidates.</title>
        <authorList>
            <person name="Palmieri N."/>
            <person name="Shrestha A."/>
            <person name="Ruttkowski B."/>
            <person name="Beck T."/>
            <person name="Vogl C."/>
            <person name="Tomley F."/>
            <person name="Blake D.P."/>
            <person name="Joachim A."/>
        </authorList>
    </citation>
    <scope>NUCLEOTIDE SEQUENCE [LARGE SCALE GENOMIC DNA]</scope>
    <source>
        <strain evidence="4 5">Wien I</strain>
    </source>
</reference>
<feature type="region of interest" description="Disordered" evidence="1">
    <location>
        <begin position="350"/>
        <end position="478"/>
    </location>
</feature>
<dbReference type="VEuPathDB" id="ToxoDB:CSUI_006786"/>
<feature type="region of interest" description="Disordered" evidence="1">
    <location>
        <begin position="624"/>
        <end position="674"/>
    </location>
</feature>
<feature type="compositionally biased region" description="Polar residues" evidence="1">
    <location>
        <begin position="56"/>
        <end position="65"/>
    </location>
</feature>
<evidence type="ECO:0000313" key="4">
    <source>
        <dbReference type="EMBL" id="PHJ19377.1"/>
    </source>
</evidence>
<dbReference type="OrthoDB" id="18431at2759"/>
<name>A0A2C6KPA4_9APIC</name>
<feature type="compositionally biased region" description="Low complexity" evidence="1">
    <location>
        <begin position="985"/>
        <end position="1000"/>
    </location>
</feature>
<feature type="compositionally biased region" description="Low complexity" evidence="1">
    <location>
        <begin position="245"/>
        <end position="261"/>
    </location>
</feature>
<feature type="compositionally biased region" description="Basic and acidic residues" evidence="1">
    <location>
        <begin position="350"/>
        <end position="366"/>
    </location>
</feature>
<feature type="region of interest" description="Disordered" evidence="1">
    <location>
        <begin position="791"/>
        <end position="858"/>
    </location>
</feature>
<proteinExistence type="predicted"/>
<keyword evidence="5" id="KW-1185">Reference proteome</keyword>
<keyword evidence="2" id="KW-0472">Membrane</keyword>
<feature type="region of interest" description="Disordered" evidence="1">
    <location>
        <begin position="26"/>
        <end position="65"/>
    </location>
</feature>
<dbReference type="PANTHER" id="PTHR10663">
    <property type="entry name" value="GUANYL-NUCLEOTIDE EXCHANGE FACTOR"/>
    <property type="match status" value="1"/>
</dbReference>
<protein>
    <submittedName>
        <fullName evidence="4">Sec7 domain-containing protein</fullName>
    </submittedName>
</protein>
<feature type="compositionally biased region" description="Polar residues" evidence="1">
    <location>
        <begin position="432"/>
        <end position="442"/>
    </location>
</feature>
<dbReference type="PANTHER" id="PTHR10663:SF375">
    <property type="entry name" value="LD29171P"/>
    <property type="match status" value="1"/>
</dbReference>
<sequence>MAGSGTLRGPATSVALLPEGCDRGQTASSLAESVSEVPRRISDSSVEEEDLRVHASPTTPHASCCHSSSVVLVDGTLSRNGAGICRSNGDEERLRREGSVCPFDDTRRGGYKEPEGIIGAGGDRMGPSALDREPDFVVDSHRVPTRSPSGEVVEATAEGSPGPELQGLNRRERSVVSAARRDDATSLGFVGNDGPLSVGKANGGRPQFASLEHDGKTCDGHTDTRVVQDAAFAVPVLSPSPPHAPLSCRPLTPTLSSSSRTSPPPTSASLVSYIKHSLQRLEKVAGSTRKPKGLKEACCRALGAFERLVKRRERTRRLFRDADGWSKAAGISSAGRGAGADCLAELEKVGGKTGEQRNSEQAREQSGEDCSGTVKSEETIGEQRALAEGEDTKPPVAAHGQEQQKPPQGGQPDPAFTAGARAVAQPGEGDRSVTTVLSSQHGTESHSDLGVSQAAKKGTGGFVGSAPHAERQTTVQGADMKERSSFFVEMDQTEESAVEVEDLESMFEPFQLACESNNPRLQYPALEGLHRILVTNFLAPSVFLCPSSTAMSRRLSAPTECLEGETVELPRANDVAALAIPSSTVVSREETQRANCVQCPRDNQPCSTGDSSELLQTLAVSDSLRSPQIPPSSVSSSSSSLFFTTRQTDSDSSPAAQPYKQDQQLDSSPAASTKPPLIDRVAAAICKCSESADEPVVLQALRCLLTAVSSPYLELHGGALLSAVRALFEVFGNCQRSAENQRTAQAALLHTVRTVMQRYECGAVSSFPRESLLPERALRARASYCSASGAREREDPRFSRGEPWGGQGERGLAKESTPETVTGEFAEGEARNTEEVVLSTGKAKKRTRLGSAGQEEQDTAHTCAARKEHADDSVPVSGVTGEEAGSAFAGCSADQLIGDQGQAGSYKEREDELQGLQSRAIPEERPTGGGVDAVLGQRTRTVAELSVPVAVREQSGPSAPAFSCPSVTSCGFPCSLSSTPPPRHPASSSSSFASPLSQGPFQRATTRPSQSSLQLRDVLLVLQALCRLAACEDPSGSTGGGSSRFTGSGFVGSLGSLVGGGSGGSTKFGGDGGRKATKKLALELTRDMLQASGERLRSSRLFLSFLKQHLFVTLIRSVVVPSLCAVSLDIFLFLVQRHYHHLGHETAVFFSELLVRLLLSPNIPMDQREVILSSLAEFFVVTPASFTLGLFLDFDCSVEEKDVVLPLLETLCSQAVKPAKGDD</sequence>
<dbReference type="EMBL" id="MIGC01003486">
    <property type="protein sequence ID" value="PHJ19377.1"/>
    <property type="molecule type" value="Genomic_DNA"/>
</dbReference>
<feature type="region of interest" description="Disordered" evidence="1">
    <location>
        <begin position="1"/>
        <end position="20"/>
    </location>
</feature>
<evidence type="ECO:0000256" key="2">
    <source>
        <dbReference type="SAM" id="Phobius"/>
    </source>
</evidence>
<keyword evidence="2" id="KW-1133">Transmembrane helix</keyword>
<dbReference type="Pfam" id="PF12783">
    <property type="entry name" value="Sec7-like_HUS"/>
    <property type="match status" value="1"/>
</dbReference>
<organism evidence="4 5">
    <name type="scientific">Cystoisospora suis</name>
    <dbReference type="NCBI Taxonomy" id="483139"/>
    <lineage>
        <taxon>Eukaryota</taxon>
        <taxon>Sar</taxon>
        <taxon>Alveolata</taxon>
        <taxon>Apicomplexa</taxon>
        <taxon>Conoidasida</taxon>
        <taxon>Coccidia</taxon>
        <taxon>Eucoccidiorida</taxon>
        <taxon>Eimeriorina</taxon>
        <taxon>Sarcocystidae</taxon>
        <taxon>Cystoisospora</taxon>
    </lineage>
</organism>
<feature type="compositionally biased region" description="Basic and acidic residues" evidence="1">
    <location>
        <begin position="105"/>
        <end position="115"/>
    </location>
</feature>
<gene>
    <name evidence="4" type="ORF">CSUI_006786</name>
</gene>
<dbReference type="RefSeq" id="XP_067921078.1">
    <property type="nucleotide sequence ID" value="XM_068066938.1"/>
</dbReference>
<feature type="compositionally biased region" description="Basic and acidic residues" evidence="1">
    <location>
        <begin position="791"/>
        <end position="800"/>
    </location>
</feature>